<feature type="compositionally biased region" description="Basic residues" evidence="1">
    <location>
        <begin position="110"/>
        <end position="120"/>
    </location>
</feature>
<feature type="compositionally biased region" description="Polar residues" evidence="1">
    <location>
        <begin position="227"/>
        <end position="237"/>
    </location>
</feature>
<sequence>MDDSRAKVEAVAKDSVEEMVHASPTPTHPQQLDCVAGLDDNPYKVLEDIPEEVNDPDAVDPKTSGGSLPEESCFIRTDSLKSPALSRLHSIETDLAAVGNEDWTTVNKVKAKSAKKKIKTKAISTGHSTPKDVEAAVRGSDGPPLAIPTHNEKPLPRQSQDEEGMADQGSQTAAPPQDTRTFLDKTETRKKDKKKHSRKEREARKSDEAHPTDEAATTEDQTAVENPKQTEVQTLSILQAHPTAPAEGTAPPIAGLHEAGSGSKAPPDPPDEQADSDFLKPRNYLRKKNKDTDQEMEDDLSSKASKMGRPRKVKTKPPSSLAAANTSSYLPK</sequence>
<dbReference type="Proteomes" id="UP000594263">
    <property type="component" value="Unplaced"/>
</dbReference>
<reference evidence="2" key="1">
    <citation type="submission" date="2021-01" db="UniProtKB">
        <authorList>
            <consortium name="EnsemblPlants"/>
        </authorList>
    </citation>
    <scope>IDENTIFICATION</scope>
</reference>
<accession>A0A7N1A9M0</accession>
<feature type="compositionally biased region" description="Basic and acidic residues" evidence="1">
    <location>
        <begin position="1"/>
        <end position="20"/>
    </location>
</feature>
<evidence type="ECO:0000313" key="2">
    <source>
        <dbReference type="EnsemblPlants" id="Kaladp1006s0024.1.v1.1.CDS.1"/>
    </source>
</evidence>
<protein>
    <submittedName>
        <fullName evidence="2">Uncharacterized protein</fullName>
    </submittedName>
</protein>
<dbReference type="AlphaFoldDB" id="A0A7N1A9M0"/>
<feature type="compositionally biased region" description="Low complexity" evidence="1">
    <location>
        <begin position="214"/>
        <end position="223"/>
    </location>
</feature>
<feature type="region of interest" description="Disordered" evidence="1">
    <location>
        <begin position="110"/>
        <end position="332"/>
    </location>
</feature>
<evidence type="ECO:0000256" key="1">
    <source>
        <dbReference type="SAM" id="MobiDB-lite"/>
    </source>
</evidence>
<feature type="region of interest" description="Disordered" evidence="1">
    <location>
        <begin position="1"/>
        <end position="32"/>
    </location>
</feature>
<feature type="compositionally biased region" description="Basic residues" evidence="1">
    <location>
        <begin position="306"/>
        <end position="315"/>
    </location>
</feature>
<feature type="compositionally biased region" description="Basic and acidic residues" evidence="1">
    <location>
        <begin position="199"/>
        <end position="213"/>
    </location>
</feature>
<dbReference type="EnsemblPlants" id="Kaladp1006s0024.1.v1.1">
    <property type="protein sequence ID" value="Kaladp1006s0024.1.v1.1.CDS.1"/>
    <property type="gene ID" value="Kaladp1006s0024.v1.1"/>
</dbReference>
<feature type="compositionally biased region" description="Basic and acidic residues" evidence="1">
    <location>
        <begin position="181"/>
        <end position="190"/>
    </location>
</feature>
<name>A0A7N1A9M0_KALFE</name>
<keyword evidence="3" id="KW-1185">Reference proteome</keyword>
<proteinExistence type="predicted"/>
<feature type="compositionally biased region" description="Polar residues" evidence="1">
    <location>
        <begin position="168"/>
        <end position="180"/>
    </location>
</feature>
<feature type="compositionally biased region" description="Polar residues" evidence="1">
    <location>
        <begin position="322"/>
        <end position="332"/>
    </location>
</feature>
<feature type="compositionally biased region" description="Acidic residues" evidence="1">
    <location>
        <begin position="49"/>
        <end position="58"/>
    </location>
</feature>
<organism evidence="2 3">
    <name type="scientific">Kalanchoe fedtschenkoi</name>
    <name type="common">Lavender scallops</name>
    <name type="synonym">South American air plant</name>
    <dbReference type="NCBI Taxonomy" id="63787"/>
    <lineage>
        <taxon>Eukaryota</taxon>
        <taxon>Viridiplantae</taxon>
        <taxon>Streptophyta</taxon>
        <taxon>Embryophyta</taxon>
        <taxon>Tracheophyta</taxon>
        <taxon>Spermatophyta</taxon>
        <taxon>Magnoliopsida</taxon>
        <taxon>eudicotyledons</taxon>
        <taxon>Gunneridae</taxon>
        <taxon>Pentapetalae</taxon>
        <taxon>Saxifragales</taxon>
        <taxon>Crassulaceae</taxon>
        <taxon>Kalanchoe</taxon>
    </lineage>
</organism>
<feature type="region of interest" description="Disordered" evidence="1">
    <location>
        <begin position="49"/>
        <end position="71"/>
    </location>
</feature>
<evidence type="ECO:0000313" key="3">
    <source>
        <dbReference type="Proteomes" id="UP000594263"/>
    </source>
</evidence>
<dbReference type="Gramene" id="Kaladp1006s0024.1.v1.1">
    <property type="protein sequence ID" value="Kaladp1006s0024.1.v1.1.CDS.1"/>
    <property type="gene ID" value="Kaladp1006s0024.v1.1"/>
</dbReference>